<evidence type="ECO:0000256" key="6">
    <source>
        <dbReference type="ARBA" id="ARBA00023163"/>
    </source>
</evidence>
<dbReference type="GO" id="GO:0003712">
    <property type="term" value="F:transcription coregulator activity"/>
    <property type="evidence" value="ECO:0007669"/>
    <property type="project" value="InterPro"/>
</dbReference>
<dbReference type="Gene3D" id="6.10.250.2610">
    <property type="match status" value="1"/>
</dbReference>
<reference evidence="11" key="1">
    <citation type="journal article" date="2023" name="Mol. Phylogenet. Evol.">
        <title>Genome-scale phylogeny and comparative genomics of the fungal order Sordariales.</title>
        <authorList>
            <person name="Hensen N."/>
            <person name="Bonometti L."/>
            <person name="Westerberg I."/>
            <person name="Brannstrom I.O."/>
            <person name="Guillou S."/>
            <person name="Cros-Aarteil S."/>
            <person name="Calhoun S."/>
            <person name="Haridas S."/>
            <person name="Kuo A."/>
            <person name="Mondo S."/>
            <person name="Pangilinan J."/>
            <person name="Riley R."/>
            <person name="LaButti K."/>
            <person name="Andreopoulos B."/>
            <person name="Lipzen A."/>
            <person name="Chen C."/>
            <person name="Yan M."/>
            <person name="Daum C."/>
            <person name="Ng V."/>
            <person name="Clum A."/>
            <person name="Steindorff A."/>
            <person name="Ohm R.A."/>
            <person name="Martin F."/>
            <person name="Silar P."/>
            <person name="Natvig D.O."/>
            <person name="Lalanne C."/>
            <person name="Gautier V."/>
            <person name="Ament-Velasquez S.L."/>
            <person name="Kruys A."/>
            <person name="Hutchinson M.I."/>
            <person name="Powell A.J."/>
            <person name="Barry K."/>
            <person name="Miller A.N."/>
            <person name="Grigoriev I.V."/>
            <person name="Debuchy R."/>
            <person name="Gladieux P."/>
            <person name="Hiltunen Thoren M."/>
            <person name="Johannesson H."/>
        </authorList>
    </citation>
    <scope>NUCLEOTIDE SEQUENCE</scope>
    <source>
        <strain evidence="11">PSN243</strain>
    </source>
</reference>
<keyword evidence="7 9" id="KW-0539">Nucleus</keyword>
<comment type="subcellular location">
    <subcellularLocation>
        <location evidence="1 9">Nucleus</location>
    </subcellularLocation>
</comment>
<comment type="subunit">
    <text evidence="9">Component of the Mediator complex.</text>
</comment>
<evidence type="ECO:0000313" key="11">
    <source>
        <dbReference type="EMBL" id="KAK4451722.1"/>
    </source>
</evidence>
<feature type="compositionally biased region" description="Acidic residues" evidence="10">
    <location>
        <begin position="202"/>
        <end position="220"/>
    </location>
</feature>
<dbReference type="GO" id="GO:0000978">
    <property type="term" value="F:RNA polymerase II cis-regulatory region sequence-specific DNA binding"/>
    <property type="evidence" value="ECO:0007669"/>
    <property type="project" value="TreeGrafter"/>
</dbReference>
<dbReference type="AlphaFoldDB" id="A0AAV9GUL4"/>
<evidence type="ECO:0000313" key="12">
    <source>
        <dbReference type="Proteomes" id="UP001321760"/>
    </source>
</evidence>
<keyword evidence="6 9" id="KW-0804">Transcription</keyword>
<evidence type="ECO:0000256" key="7">
    <source>
        <dbReference type="ARBA" id="ARBA00023242"/>
    </source>
</evidence>
<feature type="region of interest" description="Disordered" evidence="10">
    <location>
        <begin position="256"/>
        <end position="277"/>
    </location>
</feature>
<feature type="compositionally biased region" description="Basic and acidic residues" evidence="10">
    <location>
        <begin position="262"/>
        <end position="277"/>
    </location>
</feature>
<evidence type="ECO:0000256" key="10">
    <source>
        <dbReference type="SAM" id="MobiDB-lite"/>
    </source>
</evidence>
<evidence type="ECO:0000256" key="2">
    <source>
        <dbReference type="ARBA" id="ARBA00005716"/>
    </source>
</evidence>
<dbReference type="Proteomes" id="UP001321760">
    <property type="component" value="Unassembled WGS sequence"/>
</dbReference>
<accession>A0AAV9GUL4</accession>
<gene>
    <name evidence="9" type="primary">MED8</name>
    <name evidence="11" type="ORF">QBC34DRAFT_52022</name>
</gene>
<dbReference type="PANTHER" id="PTHR13074">
    <property type="entry name" value="MEDIATOR OF RNA POLYMERASE II TRANSCRIPTION SUBUNIT 8"/>
    <property type="match status" value="1"/>
</dbReference>
<reference evidence="11" key="2">
    <citation type="submission" date="2023-05" db="EMBL/GenBank/DDBJ databases">
        <authorList>
            <consortium name="Lawrence Berkeley National Laboratory"/>
            <person name="Steindorff A."/>
            <person name="Hensen N."/>
            <person name="Bonometti L."/>
            <person name="Westerberg I."/>
            <person name="Brannstrom I.O."/>
            <person name="Guillou S."/>
            <person name="Cros-Aarteil S."/>
            <person name="Calhoun S."/>
            <person name="Haridas S."/>
            <person name="Kuo A."/>
            <person name="Mondo S."/>
            <person name="Pangilinan J."/>
            <person name="Riley R."/>
            <person name="Labutti K."/>
            <person name="Andreopoulos B."/>
            <person name="Lipzen A."/>
            <person name="Chen C."/>
            <person name="Yanf M."/>
            <person name="Daum C."/>
            <person name="Ng V."/>
            <person name="Clum A."/>
            <person name="Ohm R."/>
            <person name="Martin F."/>
            <person name="Silar P."/>
            <person name="Natvig D."/>
            <person name="Lalanne C."/>
            <person name="Gautier V."/>
            <person name="Ament-Velasquez S.L."/>
            <person name="Kruys A."/>
            <person name="Hutchinson M.I."/>
            <person name="Powell A.J."/>
            <person name="Barry K."/>
            <person name="Miller A.N."/>
            <person name="Grigoriev I.V."/>
            <person name="Debuchy R."/>
            <person name="Gladieux P."/>
            <person name="Thoren M.H."/>
            <person name="Johannesson H."/>
        </authorList>
    </citation>
    <scope>NUCLEOTIDE SEQUENCE</scope>
    <source>
        <strain evidence="11">PSN243</strain>
    </source>
</reference>
<sequence>MASLGLAPDELNKLDLIRSRFAQLSSSLISLQRDVNYSNPLPSRESLQSSSLILLHTIASIQKITTEHSDLLQRIAVHPSTNYPGRTHEHILLHLLRKKLEPDIESLVEDARKTGRGAGVDPAKLAASGKAYPTGEDDEYRQYAEADDVPGGPFNERWKDIRDACDDGVVEYIQTQAREGYTVEEQQMGVTNVRTGLKRSLDEEESEEEEEEEDEEEDEAMGGVSSGGGKGLEAGPPGVEPEVVFWFAARGDVRLPANTKIESQKKKEDNQKRPAGR</sequence>
<feature type="region of interest" description="Disordered" evidence="10">
    <location>
        <begin position="194"/>
        <end position="238"/>
    </location>
</feature>
<keyword evidence="5 9" id="KW-0010">Activator</keyword>
<keyword evidence="12" id="KW-1185">Reference proteome</keyword>
<evidence type="ECO:0000256" key="9">
    <source>
        <dbReference type="RuleBase" id="RU364144"/>
    </source>
</evidence>
<evidence type="ECO:0000256" key="3">
    <source>
        <dbReference type="ARBA" id="ARBA00020637"/>
    </source>
</evidence>
<evidence type="ECO:0000256" key="5">
    <source>
        <dbReference type="ARBA" id="ARBA00023159"/>
    </source>
</evidence>
<protein>
    <recommendedName>
        <fullName evidence="3 9">Mediator of RNA polymerase II transcription subunit 8</fullName>
    </recommendedName>
    <alternativeName>
        <fullName evidence="8 9">Mediator complex subunit 8</fullName>
    </alternativeName>
</protein>
<evidence type="ECO:0000256" key="1">
    <source>
        <dbReference type="ARBA" id="ARBA00004123"/>
    </source>
</evidence>
<comment type="caution">
    <text evidence="11">The sequence shown here is derived from an EMBL/GenBank/DDBJ whole genome shotgun (WGS) entry which is preliminary data.</text>
</comment>
<comment type="similarity">
    <text evidence="2 9">Belongs to the Mediator complex subunit 8 family.</text>
</comment>
<organism evidence="11 12">
    <name type="scientific">Podospora aff. communis PSN243</name>
    <dbReference type="NCBI Taxonomy" id="3040156"/>
    <lineage>
        <taxon>Eukaryota</taxon>
        <taxon>Fungi</taxon>
        <taxon>Dikarya</taxon>
        <taxon>Ascomycota</taxon>
        <taxon>Pezizomycotina</taxon>
        <taxon>Sordariomycetes</taxon>
        <taxon>Sordariomycetidae</taxon>
        <taxon>Sordariales</taxon>
        <taxon>Podosporaceae</taxon>
        <taxon>Podospora</taxon>
    </lineage>
</organism>
<evidence type="ECO:0000256" key="4">
    <source>
        <dbReference type="ARBA" id="ARBA00023015"/>
    </source>
</evidence>
<dbReference type="PANTHER" id="PTHR13074:SF9">
    <property type="entry name" value="MEDIATOR OF RNA POLYMERASE II TRANSCRIPTION SUBUNIT 8"/>
    <property type="match status" value="1"/>
</dbReference>
<keyword evidence="4 9" id="KW-0805">Transcription regulation</keyword>
<dbReference type="Gene3D" id="1.20.58.1710">
    <property type="match status" value="1"/>
</dbReference>
<dbReference type="EMBL" id="MU865927">
    <property type="protein sequence ID" value="KAK4451722.1"/>
    <property type="molecule type" value="Genomic_DNA"/>
</dbReference>
<name>A0AAV9GUL4_9PEZI</name>
<evidence type="ECO:0000256" key="8">
    <source>
        <dbReference type="ARBA" id="ARBA00031261"/>
    </source>
</evidence>
<dbReference type="InterPro" id="IPR019364">
    <property type="entry name" value="Mediatior_Med8_fun/met"/>
</dbReference>
<proteinExistence type="inferred from homology"/>
<dbReference type="GO" id="GO:0006357">
    <property type="term" value="P:regulation of transcription by RNA polymerase II"/>
    <property type="evidence" value="ECO:0007669"/>
    <property type="project" value="InterPro"/>
</dbReference>
<dbReference type="Pfam" id="PF10232">
    <property type="entry name" value="Med8"/>
    <property type="match status" value="1"/>
</dbReference>
<comment type="function">
    <text evidence="9">Component of the Mediator complex, a coactivator involved in the regulated transcription of nearly all RNA polymerase II-dependent genes. Mediator functions as a bridge to convey information from gene-specific regulatory proteins to the basal RNA polymerase II transcription machinery. Mediator is recruited to promoters by direct interactions with regulatory proteins and serves as a scaffold for the assembly of a functional preinitiation complex with RNA polymerase II and the general transcription factors.</text>
</comment>
<dbReference type="GO" id="GO:0070847">
    <property type="term" value="C:core mediator complex"/>
    <property type="evidence" value="ECO:0007669"/>
    <property type="project" value="TreeGrafter"/>
</dbReference>
<dbReference type="GO" id="GO:0016592">
    <property type="term" value="C:mediator complex"/>
    <property type="evidence" value="ECO:0007669"/>
    <property type="project" value="InterPro"/>
</dbReference>